<accession>A0A7S2FML2</accession>
<feature type="region of interest" description="Disordered" evidence="1">
    <location>
        <begin position="63"/>
        <end position="97"/>
    </location>
</feature>
<sequence>MAAALATALQSQASALRPTTTTVMRPDGSRFRLAKDSLGQEVLLPSDGAAEQGQARMPATNSYLGLTKDTGAPLSEDTNSAAAAAADPHTDVSNTSTTAADAAAAAAATAAAEDTATSMGTNMDVSACPRFEASDPHMMAHLDEFGYVVVRNAVGSVGNRREAEELLWAFLEEHAGWDRADPTSWTTESFDSVADVCKGILYKRGIGQSDFQWFVRTLPGVRAVFEEVWGTDELLTSFDGCNVFRPWHNEALAHTKTLGGWWHVDQGKNKIGRHAVQGVVTLRAANAQTGGLCVLPGSHRHHERIVGEAEGYKDYVRILEDDPVMTSATPKLVVAEAGDMILWDSRTVHCNTPALETPTVADHSTTDFLRIASYVCMTPREFSDPTIVKVRERGYENRMTTGHWAHLFPTGTCGKDASGRLDLATASEEVRRLVSGLGTSGK</sequence>
<proteinExistence type="predicted"/>
<evidence type="ECO:0008006" key="3">
    <source>
        <dbReference type="Google" id="ProtNLM"/>
    </source>
</evidence>
<dbReference type="PANTHER" id="PTHR31630">
    <property type="entry name" value="PHYTANOYL-COA DIOXYGENASE-RELATED-RELATED"/>
    <property type="match status" value="1"/>
</dbReference>
<dbReference type="PANTHER" id="PTHR31630:SF6">
    <property type="entry name" value="PHYTANOYL-COA DIOXYGENASE-RELATED"/>
    <property type="match status" value="1"/>
</dbReference>
<dbReference type="EMBL" id="HBGT01010507">
    <property type="protein sequence ID" value="CAD9404123.1"/>
    <property type="molecule type" value="Transcribed_RNA"/>
</dbReference>
<gene>
    <name evidence="2" type="ORF">FPAR1323_LOCUS5726</name>
</gene>
<reference evidence="2" key="1">
    <citation type="submission" date="2021-01" db="EMBL/GenBank/DDBJ databases">
        <authorList>
            <person name="Corre E."/>
            <person name="Pelletier E."/>
            <person name="Niang G."/>
            <person name="Scheremetjew M."/>
            <person name="Finn R."/>
            <person name="Kale V."/>
            <person name="Holt S."/>
            <person name="Cochrane G."/>
            <person name="Meng A."/>
            <person name="Brown T."/>
            <person name="Cohen L."/>
        </authorList>
    </citation>
    <scope>NUCLEOTIDE SEQUENCE</scope>
    <source>
        <strain evidence="2">RCC1693</strain>
    </source>
</reference>
<dbReference type="AlphaFoldDB" id="A0A7S2FML2"/>
<evidence type="ECO:0000256" key="1">
    <source>
        <dbReference type="SAM" id="MobiDB-lite"/>
    </source>
</evidence>
<name>A0A7S2FML2_9STRA</name>
<dbReference type="SUPFAM" id="SSF51197">
    <property type="entry name" value="Clavaminate synthase-like"/>
    <property type="match status" value="1"/>
</dbReference>
<organism evidence="2">
    <name type="scientific">Florenciella parvula</name>
    <dbReference type="NCBI Taxonomy" id="236787"/>
    <lineage>
        <taxon>Eukaryota</taxon>
        <taxon>Sar</taxon>
        <taxon>Stramenopiles</taxon>
        <taxon>Ochrophyta</taxon>
        <taxon>Dictyochophyceae</taxon>
        <taxon>Florenciellales</taxon>
        <taxon>Florenciella</taxon>
    </lineage>
</organism>
<evidence type="ECO:0000313" key="2">
    <source>
        <dbReference type="EMBL" id="CAD9404123.1"/>
    </source>
</evidence>
<dbReference type="InterPro" id="IPR008775">
    <property type="entry name" value="Phytyl_CoA_dOase-like"/>
</dbReference>
<protein>
    <recommendedName>
        <fullName evidence="3">Phytanoyl-CoA dioxygenase</fullName>
    </recommendedName>
</protein>
<dbReference type="Gene3D" id="2.60.120.620">
    <property type="entry name" value="q2cbj1_9rhob like domain"/>
    <property type="match status" value="1"/>
</dbReference>
<dbReference type="Pfam" id="PF05721">
    <property type="entry name" value="PhyH"/>
    <property type="match status" value="1"/>
</dbReference>